<protein>
    <submittedName>
        <fullName evidence="5">GDSL esterase/lipase</fullName>
    </submittedName>
</protein>
<evidence type="ECO:0000313" key="5">
    <source>
        <dbReference type="EMBL" id="KAF7815462.1"/>
    </source>
</evidence>
<dbReference type="Gene3D" id="3.40.50.1110">
    <property type="entry name" value="SGNH hydrolase"/>
    <property type="match status" value="1"/>
</dbReference>
<keyword evidence="3" id="KW-0442">Lipid degradation</keyword>
<organism evidence="5 6">
    <name type="scientific">Senna tora</name>
    <dbReference type="NCBI Taxonomy" id="362788"/>
    <lineage>
        <taxon>Eukaryota</taxon>
        <taxon>Viridiplantae</taxon>
        <taxon>Streptophyta</taxon>
        <taxon>Embryophyta</taxon>
        <taxon>Tracheophyta</taxon>
        <taxon>Spermatophyta</taxon>
        <taxon>Magnoliopsida</taxon>
        <taxon>eudicotyledons</taxon>
        <taxon>Gunneridae</taxon>
        <taxon>Pentapetalae</taxon>
        <taxon>rosids</taxon>
        <taxon>fabids</taxon>
        <taxon>Fabales</taxon>
        <taxon>Fabaceae</taxon>
        <taxon>Caesalpinioideae</taxon>
        <taxon>Cassia clade</taxon>
        <taxon>Senna</taxon>
    </lineage>
</organism>
<dbReference type="InterPro" id="IPR051058">
    <property type="entry name" value="GDSL_Est/Lipase"/>
</dbReference>
<keyword evidence="3" id="KW-0443">Lipid metabolism</keyword>
<comment type="caution">
    <text evidence="5">The sequence shown here is derived from an EMBL/GenBank/DDBJ whole genome shotgun (WGS) entry which is preliminary data.</text>
</comment>
<evidence type="ECO:0000256" key="1">
    <source>
        <dbReference type="ARBA" id="ARBA00008668"/>
    </source>
</evidence>
<feature type="signal peptide" evidence="4">
    <location>
        <begin position="1"/>
        <end position="24"/>
    </location>
</feature>
<name>A0A834T7L8_9FABA</name>
<sequence length="419" mass="46655">MRGFLHLLPSLVLLLTRLLTLVHAQFQEESPPTTTTTTLGFTNASALYVLGDSTVDCGDNTLFYPLLHARLSLYPCNGSDSSLLPQLLGFLGEKARSKKPPFCLLFSIAHLLFDGFTHVLWPLVERCEKMGLPFIRPFYGQNGSLDEVISGLNFGSTQATIMSKDSSSHQSLSQQLRQVSDTLQLLQLQLTEDIALHFTKSSIFFLSFGKEDFIDLFLHNFSSQVFDQSTAHDFPTMLVNQMTNAMRYLYDVNARKIICLGILPLGYTPHLAWLCNQTSLLVGGDDDNGESCVDEANKLVLEYNNLLYEHISMLNVEFTDAQIVFCDVYKGMMQIINWPKLYGFEDTRSACCGLGLNSAMIGCISLDGACEEASTHVWWDLFNPTHAVNSILADAAWSGLPFSGLCQPITIHELVSKNF</sequence>
<keyword evidence="4" id="KW-0732">Signal</keyword>
<dbReference type="GO" id="GO:0016042">
    <property type="term" value="P:lipid catabolic process"/>
    <property type="evidence" value="ECO:0007669"/>
    <property type="project" value="UniProtKB-KW"/>
</dbReference>
<reference evidence="5" key="1">
    <citation type="submission" date="2020-09" db="EMBL/GenBank/DDBJ databases">
        <title>Genome-Enabled Discovery of Anthraquinone Biosynthesis in Senna tora.</title>
        <authorList>
            <person name="Kang S.-H."/>
            <person name="Pandey R.P."/>
            <person name="Lee C.-M."/>
            <person name="Sim J.-S."/>
            <person name="Jeong J.-T."/>
            <person name="Choi B.-S."/>
            <person name="Jung M."/>
            <person name="Ginzburg D."/>
            <person name="Zhao K."/>
            <person name="Won S.Y."/>
            <person name="Oh T.-J."/>
            <person name="Yu Y."/>
            <person name="Kim N.-H."/>
            <person name="Lee O.R."/>
            <person name="Lee T.-H."/>
            <person name="Bashyal P."/>
            <person name="Kim T.-S."/>
            <person name="Lee W.-H."/>
            <person name="Kawkins C."/>
            <person name="Kim C.-K."/>
            <person name="Kim J.S."/>
            <person name="Ahn B.O."/>
            <person name="Rhee S.Y."/>
            <person name="Sohng J.K."/>
        </authorList>
    </citation>
    <scope>NUCLEOTIDE SEQUENCE</scope>
    <source>
        <tissue evidence="5">Leaf</tissue>
    </source>
</reference>
<dbReference type="AlphaFoldDB" id="A0A834T7L8"/>
<evidence type="ECO:0000313" key="6">
    <source>
        <dbReference type="Proteomes" id="UP000634136"/>
    </source>
</evidence>
<comment type="similarity">
    <text evidence="1">Belongs to the 'GDSL' lipolytic enzyme family.</text>
</comment>
<dbReference type="InterPro" id="IPR001087">
    <property type="entry name" value="GDSL"/>
</dbReference>
<evidence type="ECO:0000256" key="2">
    <source>
        <dbReference type="ARBA" id="ARBA00022801"/>
    </source>
</evidence>
<dbReference type="PANTHER" id="PTHR45648:SF7">
    <property type="entry name" value="OS12G0126100 PROTEIN"/>
    <property type="match status" value="1"/>
</dbReference>
<proteinExistence type="inferred from homology"/>
<dbReference type="PANTHER" id="PTHR45648">
    <property type="entry name" value="GDSL LIPASE/ACYLHYDROLASE FAMILY PROTEIN (AFU_ORTHOLOGUE AFUA_4G14700)"/>
    <property type="match status" value="1"/>
</dbReference>
<dbReference type="OrthoDB" id="1600564at2759"/>
<keyword evidence="2" id="KW-0378">Hydrolase</keyword>
<keyword evidence="6" id="KW-1185">Reference proteome</keyword>
<evidence type="ECO:0000256" key="4">
    <source>
        <dbReference type="SAM" id="SignalP"/>
    </source>
</evidence>
<dbReference type="EMBL" id="JAAIUW010000009">
    <property type="protein sequence ID" value="KAF7815462.1"/>
    <property type="molecule type" value="Genomic_DNA"/>
</dbReference>
<accession>A0A834T7L8</accession>
<dbReference type="GO" id="GO:0016788">
    <property type="term" value="F:hydrolase activity, acting on ester bonds"/>
    <property type="evidence" value="ECO:0007669"/>
    <property type="project" value="InterPro"/>
</dbReference>
<dbReference type="Pfam" id="PF00657">
    <property type="entry name" value="Lipase_GDSL"/>
    <property type="match status" value="1"/>
</dbReference>
<dbReference type="Proteomes" id="UP000634136">
    <property type="component" value="Unassembled WGS sequence"/>
</dbReference>
<dbReference type="InterPro" id="IPR036514">
    <property type="entry name" value="SGNH_hydro_sf"/>
</dbReference>
<gene>
    <name evidence="5" type="ORF">G2W53_029431</name>
</gene>
<feature type="chain" id="PRO_5032534146" evidence="4">
    <location>
        <begin position="25"/>
        <end position="419"/>
    </location>
</feature>
<evidence type="ECO:0000256" key="3">
    <source>
        <dbReference type="ARBA" id="ARBA00022963"/>
    </source>
</evidence>